<organism evidence="1 2">
    <name type="scientific">Streptomyces ureilyticus</name>
    <dbReference type="NCBI Taxonomy" id="1775131"/>
    <lineage>
        <taxon>Bacteria</taxon>
        <taxon>Bacillati</taxon>
        <taxon>Actinomycetota</taxon>
        <taxon>Actinomycetes</taxon>
        <taxon>Kitasatosporales</taxon>
        <taxon>Streptomycetaceae</taxon>
        <taxon>Streptomyces</taxon>
    </lineage>
</organism>
<evidence type="ECO:0000313" key="1">
    <source>
        <dbReference type="EMBL" id="NGO48287.1"/>
    </source>
</evidence>
<accession>A0ABX0E9C8</accession>
<reference evidence="1 2" key="1">
    <citation type="submission" date="2020-02" db="EMBL/GenBank/DDBJ databases">
        <title>Whole-genome analyses of novel actinobacteria.</title>
        <authorList>
            <person name="Sahin N."/>
            <person name="Tokatli A."/>
        </authorList>
    </citation>
    <scope>NUCLEOTIDE SEQUENCE [LARGE SCALE GENOMIC DNA]</scope>
    <source>
        <strain evidence="1 2">YC419</strain>
    </source>
</reference>
<protein>
    <submittedName>
        <fullName evidence="1">Peptidase E</fullName>
    </submittedName>
</protein>
<keyword evidence="2" id="KW-1185">Reference proteome</keyword>
<feature type="non-terminal residue" evidence="1">
    <location>
        <position position="31"/>
    </location>
</feature>
<evidence type="ECO:0000313" key="2">
    <source>
        <dbReference type="Proteomes" id="UP001518140"/>
    </source>
</evidence>
<sequence length="31" mass="3402">MVTFDALVHHAVELSGVHGRRPRVLYVGTAI</sequence>
<dbReference type="EMBL" id="JAAKZX010000241">
    <property type="protein sequence ID" value="NGO48287.1"/>
    <property type="molecule type" value="Genomic_DNA"/>
</dbReference>
<dbReference type="Proteomes" id="UP001518140">
    <property type="component" value="Unassembled WGS sequence"/>
</dbReference>
<gene>
    <name evidence="1" type="ORF">G6048_41465</name>
</gene>
<comment type="caution">
    <text evidence="1">The sequence shown here is derived from an EMBL/GenBank/DDBJ whole genome shotgun (WGS) entry which is preliminary data.</text>
</comment>
<name>A0ABX0E9C8_9ACTN</name>
<proteinExistence type="predicted"/>